<dbReference type="EMBL" id="KP071318">
    <property type="protein sequence ID" value="AIX88119.1"/>
    <property type="molecule type" value="Genomic_DNA"/>
</dbReference>
<feature type="coiled-coil region" evidence="1">
    <location>
        <begin position="319"/>
        <end position="352"/>
    </location>
</feature>
<gene>
    <name evidence="3" type="primary">VP2</name>
</gene>
<dbReference type="GeneID" id="22318769"/>
<feature type="region of interest" description="Disordered" evidence="2">
    <location>
        <begin position="568"/>
        <end position="599"/>
    </location>
</feature>
<keyword evidence="4" id="KW-1185">Reference proteome</keyword>
<feature type="region of interest" description="Disordered" evidence="2">
    <location>
        <begin position="82"/>
        <end position="132"/>
    </location>
</feature>
<dbReference type="Proteomes" id="UP000151067">
    <property type="component" value="Segment"/>
</dbReference>
<organism evidence="3 4">
    <name type="scientific">black sea bass-associated polyomavirus 1</name>
    <dbReference type="NCBI Taxonomy" id="2849508"/>
    <lineage>
        <taxon>Viruses</taxon>
        <taxon>Monodnaviria</taxon>
        <taxon>Shotokuvirae</taxon>
        <taxon>Cossaviricota</taxon>
        <taxon>Papovaviricetes</taxon>
        <taxon>Sepolyvirales</taxon>
        <taxon>Polyomaviridae</taxon>
        <taxon>Thetapolyomavirus</taxon>
        <taxon>Thetapolyomavirus censtriata</taxon>
    </lineage>
</organism>
<keyword evidence="1" id="KW-0175">Coiled coil</keyword>
<feature type="compositionally biased region" description="Basic residues" evidence="2">
    <location>
        <begin position="575"/>
        <end position="586"/>
    </location>
</feature>
<evidence type="ECO:0000256" key="2">
    <source>
        <dbReference type="SAM" id="MobiDB-lite"/>
    </source>
</evidence>
<reference evidence="3 4" key="1">
    <citation type="journal article" date="2015" name="Genome Announc.">
        <title>Genome Sequence of a Fish-Associated Polyomavirus, Black Sea Bass (Centropristis striata) Polyomavirus 1.</title>
        <authorList>
            <person name="Peretti A."/>
            <person name="FitzGerald P.C."/>
            <person name="Bliskovsky V."/>
            <person name="Pastrana D.V."/>
            <person name="Buck C.B."/>
        </authorList>
    </citation>
    <scope>NUCLEOTIDE SEQUENCE [LARGE SCALE GENOMIC DNA]</scope>
    <source>
        <strain evidence="3">2835</strain>
    </source>
</reference>
<evidence type="ECO:0000313" key="4">
    <source>
        <dbReference type="Proteomes" id="UP000151067"/>
    </source>
</evidence>
<feature type="compositionally biased region" description="Polar residues" evidence="2">
    <location>
        <begin position="97"/>
        <end position="106"/>
    </location>
</feature>
<proteinExistence type="predicted"/>
<accession>A0A0A1C950</accession>
<evidence type="ECO:0000313" key="3">
    <source>
        <dbReference type="EMBL" id="AIX88119.1"/>
    </source>
</evidence>
<evidence type="ECO:0000256" key="1">
    <source>
        <dbReference type="SAM" id="Coils"/>
    </source>
</evidence>
<name>A0A0A1C950_9POLY</name>
<sequence>MGIVIGILAAIAADVAADVAAAAAAAAAAVESVTTVTEVGADAGVAAASAAEIGEGGADVAGFGEAAGGDAADGAEAARPLGVKPLGADDWPDDSNWESSTDSPNFWGSFHNPGEDPEPDDPIDGGTANSRRSWSWARDNKGNMAHVGGLVAGSAIIGGAVAVSAATGDVAGTQLDAHQSLQVTAMAFGSSTGTVVPEWLESFMEMSDYVDAVQHLQQQQIDGELGRDYTVSQAAAIAEKTTEMRDDHIDRREDSYHYHEQDYPLFDLVKHTKRSSFWLPGADGAKIITKEEMREYERELKERYNRLTPDEKKDIERSLDKMVIEHKAKEKKRRDEEEKKREKELVDKLKDRDEGFRPKKVSLKDIEQDLEPELRETMMQKTRRAAKEAVGEIVKDGLDKIVPNTWASHYIRQKAEATLRHWAEEKVDNLLRGAKDQMDLIYKWVIPDERDYVHQDAFSVKYDRENPKVMYKRGRQWHLRELQAISVSYPATRVGWGHMHYYEPVRRRIQVAPGFEQGFHFSRPTKAQRRHLSEYLRYKQAGFTVLPPLNIPQQLTVAALTLQEARASAAEVGERRRKNAKSKRGVRGSEPRSGTKRRR</sequence>
<protein>
    <submittedName>
        <fullName evidence="3">VP2</fullName>
    </submittedName>
</protein>
<dbReference type="RefSeq" id="YP_009110675.1">
    <property type="nucleotide sequence ID" value="NC_025790.1"/>
</dbReference>
<dbReference type="OrthoDB" id="40883at10239"/>
<dbReference type="KEGG" id="vg:22318769"/>